<reference evidence="1 2" key="1">
    <citation type="submission" date="2012-05" db="EMBL/GenBank/DDBJ databases">
        <authorList>
            <person name="Weinstock G."/>
            <person name="Sodergren E."/>
            <person name="Lobos E.A."/>
            <person name="Fulton L."/>
            <person name="Fulton R."/>
            <person name="Courtney L."/>
            <person name="Fronick C."/>
            <person name="O'Laughlin M."/>
            <person name="Godfrey J."/>
            <person name="Wilson R.M."/>
            <person name="Miner T."/>
            <person name="Farmer C."/>
            <person name="Delehaunty K."/>
            <person name="Cordes M."/>
            <person name="Minx P."/>
            <person name="Tomlinson C."/>
            <person name="Chen J."/>
            <person name="Wollam A."/>
            <person name="Pepin K.H."/>
            <person name="Bhonagiri V."/>
            <person name="Zhang X."/>
            <person name="Suruliraj S."/>
            <person name="Warren W."/>
            <person name="Mitreva M."/>
            <person name="Mardis E.R."/>
            <person name="Wilson R.K."/>
        </authorList>
    </citation>
    <scope>NUCLEOTIDE SEQUENCE [LARGE SCALE GENOMIC DNA]</scope>
    <source>
        <strain evidence="1 2">DSM 1785</strain>
    </source>
</reference>
<dbReference type="AlphaFoldDB" id="L1Q7E7"/>
<dbReference type="STRING" id="545697.HMPREF0216_02881"/>
<protein>
    <submittedName>
        <fullName evidence="1">Uncharacterized protein</fullName>
    </submittedName>
</protein>
<dbReference type="OrthoDB" id="1937504at2"/>
<organism evidence="1 2">
    <name type="scientific">Clostridium celatum DSM 1785</name>
    <dbReference type="NCBI Taxonomy" id="545697"/>
    <lineage>
        <taxon>Bacteria</taxon>
        <taxon>Bacillati</taxon>
        <taxon>Bacillota</taxon>
        <taxon>Clostridia</taxon>
        <taxon>Eubacteriales</taxon>
        <taxon>Clostridiaceae</taxon>
        <taxon>Clostridium</taxon>
    </lineage>
</organism>
<dbReference type="HOGENOM" id="CLU_2768485_0_0_9"/>
<dbReference type="Proteomes" id="UP000010420">
    <property type="component" value="Unassembled WGS sequence"/>
</dbReference>
<evidence type="ECO:0000313" key="1">
    <source>
        <dbReference type="EMBL" id="EKY23868.1"/>
    </source>
</evidence>
<comment type="caution">
    <text evidence="1">The sequence shown here is derived from an EMBL/GenBank/DDBJ whole genome shotgun (WGS) entry which is preliminary data.</text>
</comment>
<dbReference type="RefSeq" id="WP_005215132.1">
    <property type="nucleotide sequence ID" value="NZ_KB291681.1"/>
</dbReference>
<accession>L1Q7E7</accession>
<keyword evidence="2" id="KW-1185">Reference proteome</keyword>
<gene>
    <name evidence="1" type="ORF">HMPREF0216_02881</name>
</gene>
<evidence type="ECO:0000313" key="2">
    <source>
        <dbReference type="Proteomes" id="UP000010420"/>
    </source>
</evidence>
<name>L1Q7E7_9CLOT</name>
<dbReference type="PATRIC" id="fig|545697.3.peg.2832"/>
<dbReference type="EMBL" id="AMEZ01000093">
    <property type="protein sequence ID" value="EKY23868.1"/>
    <property type="molecule type" value="Genomic_DNA"/>
</dbReference>
<sequence>MERMRIIINFKNTPEEIELYESLKRHSSISGYIKDILKGVIDNTAIDKKVSNSNDNDDIYDGISDIIGG</sequence>
<proteinExistence type="predicted"/>